<dbReference type="VEuPathDB" id="VectorBase:BGLB034395"/>
<dbReference type="VEuPathDB" id="VectorBase:BGLAX_045253"/>
<evidence type="ECO:0000313" key="1">
    <source>
        <dbReference type="EnsemblMetazoa" id="BGLB034395-PA"/>
    </source>
</evidence>
<evidence type="ECO:0000313" key="2">
    <source>
        <dbReference type="Proteomes" id="UP000076420"/>
    </source>
</evidence>
<accession>A0A2C9LS86</accession>
<reference evidence="1" key="1">
    <citation type="submission" date="2020-05" db="UniProtKB">
        <authorList>
            <consortium name="EnsemblMetazoa"/>
        </authorList>
    </citation>
    <scope>IDENTIFICATION</scope>
    <source>
        <strain evidence="1">BB02</strain>
    </source>
</reference>
<gene>
    <name evidence="1" type="primary">106076130</name>
</gene>
<dbReference type="Proteomes" id="UP000076420">
    <property type="component" value="Unassembled WGS sequence"/>
</dbReference>
<name>A0A2C9LS86_BIOGL</name>
<dbReference type="KEGG" id="bgt:106076130"/>
<organism evidence="1 2">
    <name type="scientific">Biomphalaria glabrata</name>
    <name type="common">Bloodfluke planorb</name>
    <name type="synonym">Freshwater snail</name>
    <dbReference type="NCBI Taxonomy" id="6526"/>
    <lineage>
        <taxon>Eukaryota</taxon>
        <taxon>Metazoa</taxon>
        <taxon>Spiralia</taxon>
        <taxon>Lophotrochozoa</taxon>
        <taxon>Mollusca</taxon>
        <taxon>Gastropoda</taxon>
        <taxon>Heterobranchia</taxon>
        <taxon>Euthyneura</taxon>
        <taxon>Panpulmonata</taxon>
        <taxon>Hygrophila</taxon>
        <taxon>Lymnaeoidea</taxon>
        <taxon>Planorbidae</taxon>
        <taxon>Biomphalaria</taxon>
    </lineage>
</organism>
<proteinExistence type="predicted"/>
<dbReference type="EnsemblMetazoa" id="BGLB034395-RA">
    <property type="protein sequence ID" value="BGLB034395-PA"/>
    <property type="gene ID" value="BGLB034395"/>
</dbReference>
<dbReference type="AlphaFoldDB" id="A0A2C9LS86"/>
<sequence length="124" mass="13972">SLVLIKLANVDISHTSLDGGCSLPYDLDIELSSLSGQESKEGLHDLPRRIRLVQNDARHTVRQVHVIQQGSSGRFYLETVPVETLQNENVQRYYNHHHGMILTVGCSWNGDNGFKYTLVNNKIT</sequence>
<protein>
    <submittedName>
        <fullName evidence="1">Uncharacterized protein</fullName>
    </submittedName>
</protein>